<comment type="caution">
    <text evidence="2">The sequence shown here is derived from an EMBL/GenBank/DDBJ whole genome shotgun (WGS) entry which is preliminary data.</text>
</comment>
<protein>
    <submittedName>
        <fullName evidence="2">Uncharacterized protein</fullName>
    </submittedName>
</protein>
<organism evidence="2 3">
    <name type="scientific">Sphagnurus paluster</name>
    <dbReference type="NCBI Taxonomy" id="117069"/>
    <lineage>
        <taxon>Eukaryota</taxon>
        <taxon>Fungi</taxon>
        <taxon>Dikarya</taxon>
        <taxon>Basidiomycota</taxon>
        <taxon>Agaricomycotina</taxon>
        <taxon>Agaricomycetes</taxon>
        <taxon>Agaricomycetidae</taxon>
        <taxon>Agaricales</taxon>
        <taxon>Tricholomatineae</taxon>
        <taxon>Lyophyllaceae</taxon>
        <taxon>Sphagnurus</taxon>
    </lineage>
</organism>
<dbReference type="OrthoDB" id="3270652at2759"/>
<feature type="region of interest" description="Disordered" evidence="1">
    <location>
        <begin position="56"/>
        <end position="132"/>
    </location>
</feature>
<sequence length="175" mass="18840">MARARRSLSPNSASLLVRKHKTSRVFEEKLAAPQARDLEDGEISDLEDVNILEAQGKAGVEMDVERTITEANAGSPESGNNKQLEADYRCTEPPSTHINKDASQEQSESASIDAPVAAATPEPEKLGPHALSPEELDLAKSIVLDLLGWGVEPEYLIESKATVEPGLVILRTDTG</sequence>
<reference evidence="2" key="1">
    <citation type="submission" date="2021-02" db="EMBL/GenBank/DDBJ databases">
        <authorList>
            <person name="Nieuwenhuis M."/>
            <person name="Van De Peppel L.J.J."/>
        </authorList>
    </citation>
    <scope>NUCLEOTIDE SEQUENCE</scope>
    <source>
        <strain evidence="2">D49</strain>
    </source>
</reference>
<evidence type="ECO:0000313" key="3">
    <source>
        <dbReference type="Proteomes" id="UP000717328"/>
    </source>
</evidence>
<feature type="compositionally biased region" description="Polar residues" evidence="1">
    <location>
        <begin position="69"/>
        <end position="83"/>
    </location>
</feature>
<evidence type="ECO:0000256" key="1">
    <source>
        <dbReference type="SAM" id="MobiDB-lite"/>
    </source>
</evidence>
<dbReference type="AlphaFoldDB" id="A0A9P7GQL8"/>
<name>A0A9P7GQL8_9AGAR</name>
<dbReference type="Proteomes" id="UP000717328">
    <property type="component" value="Unassembled WGS sequence"/>
</dbReference>
<evidence type="ECO:0000313" key="2">
    <source>
        <dbReference type="EMBL" id="KAG5651337.1"/>
    </source>
</evidence>
<gene>
    <name evidence="2" type="ORF">H0H81_009025</name>
</gene>
<proteinExistence type="predicted"/>
<accession>A0A9P7GQL8</accession>
<dbReference type="EMBL" id="JABCKI010000258">
    <property type="protein sequence ID" value="KAG5651337.1"/>
    <property type="molecule type" value="Genomic_DNA"/>
</dbReference>
<keyword evidence="3" id="KW-1185">Reference proteome</keyword>
<reference evidence="2" key="2">
    <citation type="submission" date="2021-10" db="EMBL/GenBank/DDBJ databases">
        <title>Phylogenomics reveals ancestral predisposition of the termite-cultivated fungus Termitomyces towards a domesticated lifestyle.</title>
        <authorList>
            <person name="Auxier B."/>
            <person name="Grum-Grzhimaylo A."/>
            <person name="Cardenas M.E."/>
            <person name="Lodge J.D."/>
            <person name="Laessoe T."/>
            <person name="Pedersen O."/>
            <person name="Smith M.E."/>
            <person name="Kuyper T.W."/>
            <person name="Franco-Molano E.A."/>
            <person name="Baroni T.J."/>
            <person name="Aanen D.K."/>
        </authorList>
    </citation>
    <scope>NUCLEOTIDE SEQUENCE</scope>
    <source>
        <strain evidence="2">D49</strain>
    </source>
</reference>